<keyword evidence="1" id="KW-0808">Transferase</keyword>
<feature type="domain" description="Protein kinase" evidence="7">
    <location>
        <begin position="41"/>
        <end position="295"/>
    </location>
</feature>
<keyword evidence="2" id="KW-0547">Nucleotide-binding</keyword>
<keyword evidence="6" id="KW-0812">Transmembrane</keyword>
<dbReference type="PANTHER" id="PTHR43289:SF6">
    <property type="entry name" value="SERINE_THREONINE-PROTEIN KINASE NEKL-3"/>
    <property type="match status" value="1"/>
</dbReference>
<dbReference type="InterPro" id="IPR011009">
    <property type="entry name" value="Kinase-like_dom_sf"/>
</dbReference>
<evidence type="ECO:0000256" key="1">
    <source>
        <dbReference type="ARBA" id="ARBA00022679"/>
    </source>
</evidence>
<dbReference type="SUPFAM" id="SSF56112">
    <property type="entry name" value="Protein kinase-like (PK-like)"/>
    <property type="match status" value="1"/>
</dbReference>
<dbReference type="Gene3D" id="1.10.510.10">
    <property type="entry name" value="Transferase(Phosphotransferase) domain 1"/>
    <property type="match status" value="1"/>
</dbReference>
<feature type="transmembrane region" description="Helical" evidence="6">
    <location>
        <begin position="422"/>
        <end position="439"/>
    </location>
</feature>
<sequence length="545" mass="60653">MEPDKTAQLASTIDRTLEVDFIAGHSNYVEVPLGYTFQSRYVVEAKISEGGMGVVYAAFDTQLRRKIAIKLLKRNLIQDKQAVAKLIKEAQVSMMLTHPGIMRLINFEQHGPYAYLLMEFVEGRNLREIAGSAPERKLSCKYVAKVGYSLCEALSYAHKKNVIHRDIKPANIVVGDAEDSVKLMDFGIAKVLAPGAGERPPVAGTLSYIAPEIFKGAVPDPRADIYALGLTFYELLAGFNPCNGNSAQEVIDRHLNKKPPSLIGVDKALSSVIFRCVERMPNARFQTVGELHFALGRYLGVDEGVKIALMREKLDREKQAMDYKLHQFEREKKDLKREREKKQNHTGHDVSGNLKDEDGQTFAPLVLVALFSGVLAAFVRYLVIEGRLVEFETIATYNAVAGMLAVAIMVALPSYYLQKSHFLITVFAGLVLGDIGYLCQDFYMNYAFNHDIWGVDNFAMHVSISAPLALGAGAARFGELAPVRILRALFAGCVAGFVALAFSYVEFAETILGLDDAYVNYFYFPLMAVFIWSAVEAERLWFHND</sequence>
<evidence type="ECO:0000313" key="8">
    <source>
        <dbReference type="EMBL" id="VAX14928.1"/>
    </source>
</evidence>
<feature type="transmembrane region" description="Helical" evidence="6">
    <location>
        <begin position="395"/>
        <end position="416"/>
    </location>
</feature>
<organism evidence="8">
    <name type="scientific">hydrothermal vent metagenome</name>
    <dbReference type="NCBI Taxonomy" id="652676"/>
    <lineage>
        <taxon>unclassified sequences</taxon>
        <taxon>metagenomes</taxon>
        <taxon>ecological metagenomes</taxon>
    </lineage>
</organism>
<feature type="region of interest" description="Disordered" evidence="5">
    <location>
        <begin position="334"/>
        <end position="353"/>
    </location>
</feature>
<feature type="transmembrane region" description="Helical" evidence="6">
    <location>
        <begin position="485"/>
        <end position="505"/>
    </location>
</feature>
<dbReference type="CDD" id="cd14014">
    <property type="entry name" value="STKc_PknB_like"/>
    <property type="match status" value="1"/>
</dbReference>
<protein>
    <recommendedName>
        <fullName evidence="7">Protein kinase domain-containing protein</fullName>
    </recommendedName>
</protein>
<dbReference type="GO" id="GO:0005524">
    <property type="term" value="F:ATP binding"/>
    <property type="evidence" value="ECO:0007669"/>
    <property type="project" value="UniProtKB-KW"/>
</dbReference>
<gene>
    <name evidence="8" type="ORF">MNBD_NITROSPINAE01-574</name>
</gene>
<dbReference type="SMART" id="SM00220">
    <property type="entry name" value="S_TKc"/>
    <property type="match status" value="1"/>
</dbReference>
<dbReference type="InterPro" id="IPR008271">
    <property type="entry name" value="Ser/Thr_kinase_AS"/>
</dbReference>
<reference evidence="8" key="1">
    <citation type="submission" date="2018-06" db="EMBL/GenBank/DDBJ databases">
        <authorList>
            <person name="Zhirakovskaya E."/>
        </authorList>
    </citation>
    <scope>NUCLEOTIDE SEQUENCE</scope>
</reference>
<keyword evidence="6" id="KW-1133">Transmembrane helix</keyword>
<dbReference type="PANTHER" id="PTHR43289">
    <property type="entry name" value="MITOGEN-ACTIVATED PROTEIN KINASE KINASE KINASE 20-RELATED"/>
    <property type="match status" value="1"/>
</dbReference>
<dbReference type="AlphaFoldDB" id="A0A3B1BTU7"/>
<keyword evidence="6" id="KW-0472">Membrane</keyword>
<accession>A0A3B1BTU7</accession>
<evidence type="ECO:0000256" key="5">
    <source>
        <dbReference type="SAM" id="MobiDB-lite"/>
    </source>
</evidence>
<dbReference type="PROSITE" id="PS50011">
    <property type="entry name" value="PROTEIN_KINASE_DOM"/>
    <property type="match status" value="1"/>
</dbReference>
<proteinExistence type="predicted"/>
<keyword evidence="4" id="KW-0067">ATP-binding</keyword>
<evidence type="ECO:0000259" key="7">
    <source>
        <dbReference type="PROSITE" id="PS50011"/>
    </source>
</evidence>
<feature type="transmembrane region" description="Helical" evidence="6">
    <location>
        <begin position="517"/>
        <end position="535"/>
    </location>
</feature>
<evidence type="ECO:0000256" key="2">
    <source>
        <dbReference type="ARBA" id="ARBA00022741"/>
    </source>
</evidence>
<keyword evidence="3" id="KW-0418">Kinase</keyword>
<evidence type="ECO:0000256" key="4">
    <source>
        <dbReference type="ARBA" id="ARBA00022840"/>
    </source>
</evidence>
<name>A0A3B1BTU7_9ZZZZ</name>
<dbReference type="Gene3D" id="3.30.200.20">
    <property type="entry name" value="Phosphorylase Kinase, domain 1"/>
    <property type="match status" value="1"/>
</dbReference>
<evidence type="ECO:0000256" key="3">
    <source>
        <dbReference type="ARBA" id="ARBA00022777"/>
    </source>
</evidence>
<evidence type="ECO:0000256" key="6">
    <source>
        <dbReference type="SAM" id="Phobius"/>
    </source>
</evidence>
<feature type="transmembrane region" description="Helical" evidence="6">
    <location>
        <begin position="362"/>
        <end position="383"/>
    </location>
</feature>
<dbReference type="GO" id="GO:0004674">
    <property type="term" value="F:protein serine/threonine kinase activity"/>
    <property type="evidence" value="ECO:0007669"/>
    <property type="project" value="TreeGrafter"/>
</dbReference>
<dbReference type="InterPro" id="IPR000719">
    <property type="entry name" value="Prot_kinase_dom"/>
</dbReference>
<dbReference type="PROSITE" id="PS00108">
    <property type="entry name" value="PROTEIN_KINASE_ST"/>
    <property type="match status" value="1"/>
</dbReference>
<dbReference type="Pfam" id="PF00069">
    <property type="entry name" value="Pkinase"/>
    <property type="match status" value="1"/>
</dbReference>
<dbReference type="EMBL" id="UOGC01000001">
    <property type="protein sequence ID" value="VAX14928.1"/>
    <property type="molecule type" value="Genomic_DNA"/>
</dbReference>